<sequence>MSAASSPSPAVSRSPAVKARRLRTRLPWWALALPVVSFIALLALVASASEASAASPPQGLTWLLEALARIVPIGV</sequence>
<gene>
    <name evidence="1" type="ORF">WAB15_10395</name>
</gene>
<evidence type="ECO:0008006" key="3">
    <source>
        <dbReference type="Google" id="ProtNLM"/>
    </source>
</evidence>
<accession>A0ABZ2QJT3</accession>
<dbReference type="EMBL" id="CP147982">
    <property type="protein sequence ID" value="WXK76360.1"/>
    <property type="molecule type" value="Genomic_DNA"/>
</dbReference>
<dbReference type="Proteomes" id="UP001626628">
    <property type="component" value="Chromosome"/>
</dbReference>
<keyword evidence="2" id="KW-1185">Reference proteome</keyword>
<protein>
    <recommendedName>
        <fullName evidence="3">ABC transporter permease</fullName>
    </recommendedName>
</protein>
<dbReference type="RefSeq" id="WP_399150024.1">
    <property type="nucleotide sequence ID" value="NZ_CP147982.1"/>
</dbReference>
<name>A0ABZ2QJT3_9ACTN</name>
<evidence type="ECO:0000313" key="2">
    <source>
        <dbReference type="Proteomes" id="UP001626628"/>
    </source>
</evidence>
<evidence type="ECO:0000313" key="1">
    <source>
        <dbReference type="EMBL" id="WXK76360.1"/>
    </source>
</evidence>
<organism evidence="1 2">
    <name type="scientific">Streptomyces sirii</name>
    <dbReference type="NCBI Taxonomy" id="3127701"/>
    <lineage>
        <taxon>Bacteria</taxon>
        <taxon>Bacillati</taxon>
        <taxon>Actinomycetota</taxon>
        <taxon>Actinomycetes</taxon>
        <taxon>Kitasatosporales</taxon>
        <taxon>Streptomycetaceae</taxon>
        <taxon>Streptomyces</taxon>
    </lineage>
</organism>
<proteinExistence type="predicted"/>
<reference evidence="1 2" key="1">
    <citation type="submission" date="2024-03" db="EMBL/GenBank/DDBJ databases">
        <title>The complete genome of Streptomyces sirii sp.nov.</title>
        <authorList>
            <person name="Zakalyukina Y.V."/>
            <person name="Belik A.R."/>
            <person name="Biryukov M.V."/>
            <person name="Baturina O.A."/>
            <person name="Kabilov M.R."/>
        </authorList>
    </citation>
    <scope>NUCLEOTIDE SEQUENCE [LARGE SCALE GENOMIC DNA]</scope>
    <source>
        <strain evidence="1 2">BP-8</strain>
    </source>
</reference>